<dbReference type="InterPro" id="IPR022764">
    <property type="entry name" value="Peptidase_S54_rhomboid_dom"/>
</dbReference>
<dbReference type="Proteomes" id="UP000051679">
    <property type="component" value="Unassembled WGS sequence"/>
</dbReference>
<dbReference type="AlphaFoldDB" id="A0A0R1ZN21"/>
<dbReference type="Pfam" id="PF01694">
    <property type="entry name" value="Rhomboid"/>
    <property type="match status" value="1"/>
</dbReference>
<keyword evidence="11" id="KW-1185">Reference proteome</keyword>
<accession>A0A0R1ZN21</accession>
<dbReference type="GO" id="GO:0016020">
    <property type="term" value="C:membrane"/>
    <property type="evidence" value="ECO:0007669"/>
    <property type="project" value="UniProtKB-SubCell"/>
</dbReference>
<proteinExistence type="predicted"/>
<dbReference type="InterPro" id="IPR035952">
    <property type="entry name" value="Rhomboid-like_sf"/>
</dbReference>
<evidence type="ECO:0000313" key="11">
    <source>
        <dbReference type="Proteomes" id="UP000051679"/>
    </source>
</evidence>
<dbReference type="PATRIC" id="fig|1291052.5.peg.66"/>
<evidence type="ECO:0000256" key="5">
    <source>
        <dbReference type="ARBA" id="ARBA00022825"/>
    </source>
</evidence>
<organism evidence="10 11">
    <name type="scientific">Lacticaseibacillus sharpeae JCM 1186 = DSM 20505</name>
    <dbReference type="NCBI Taxonomy" id="1291052"/>
    <lineage>
        <taxon>Bacteria</taxon>
        <taxon>Bacillati</taxon>
        <taxon>Bacillota</taxon>
        <taxon>Bacilli</taxon>
        <taxon>Lactobacillales</taxon>
        <taxon>Lactobacillaceae</taxon>
        <taxon>Lacticaseibacillus</taxon>
    </lineage>
</organism>
<keyword evidence="3 8" id="KW-0812">Transmembrane</keyword>
<keyword evidence="5" id="KW-0720">Serine protease</keyword>
<evidence type="ECO:0000256" key="8">
    <source>
        <dbReference type="SAM" id="Phobius"/>
    </source>
</evidence>
<dbReference type="PANTHER" id="PTHR22936">
    <property type="entry name" value="RHOMBOID-RELATED"/>
    <property type="match status" value="1"/>
</dbReference>
<evidence type="ECO:0000256" key="3">
    <source>
        <dbReference type="ARBA" id="ARBA00022692"/>
    </source>
</evidence>
<feature type="transmembrane region" description="Helical" evidence="8">
    <location>
        <begin position="151"/>
        <end position="170"/>
    </location>
</feature>
<feature type="transmembrane region" description="Helical" evidence="8">
    <location>
        <begin position="127"/>
        <end position="145"/>
    </location>
</feature>
<feature type="transmembrane region" description="Helical" evidence="8">
    <location>
        <begin position="73"/>
        <end position="91"/>
    </location>
</feature>
<dbReference type="PANTHER" id="PTHR22936:SF69">
    <property type="entry name" value="RHOMBOID-LIKE PROTEIN"/>
    <property type="match status" value="1"/>
</dbReference>
<evidence type="ECO:0000256" key="6">
    <source>
        <dbReference type="ARBA" id="ARBA00022989"/>
    </source>
</evidence>
<dbReference type="GO" id="GO:0006508">
    <property type="term" value="P:proteolysis"/>
    <property type="evidence" value="ECO:0007669"/>
    <property type="project" value="UniProtKB-KW"/>
</dbReference>
<sequence length="204" mass="21687">MFGVEILAGGSTNSRVLFDLGARFAPALTLGNQWWRLLTPIFLHVGFMHLFVNMATLWYLGRITEQAFGHWRFLVIYLVSGITGNFAGLLFGSANAVAAGASTSLFGLFGAFLMVGDVFRDRPDIAAMTRSVLAVVVINLVFDLFQGNIDIAGHVGGLVGGFLIAGVVGVPLIGDISVARRLLMAGLLVATPLILAFVYGGNLL</sequence>
<protein>
    <submittedName>
        <fullName evidence="10">Membrane-associated serine protease</fullName>
    </submittedName>
</protein>
<evidence type="ECO:0000313" key="10">
    <source>
        <dbReference type="EMBL" id="KRM56381.1"/>
    </source>
</evidence>
<evidence type="ECO:0000256" key="7">
    <source>
        <dbReference type="ARBA" id="ARBA00023136"/>
    </source>
</evidence>
<name>A0A0R1ZN21_9LACO</name>
<feature type="transmembrane region" description="Helical" evidence="8">
    <location>
        <begin position="97"/>
        <end position="115"/>
    </location>
</feature>
<keyword evidence="7 8" id="KW-0472">Membrane</keyword>
<feature type="domain" description="Peptidase S54 rhomboid" evidence="9">
    <location>
        <begin position="32"/>
        <end position="167"/>
    </location>
</feature>
<keyword evidence="2 10" id="KW-0645">Protease</keyword>
<dbReference type="EMBL" id="AYYO01000005">
    <property type="protein sequence ID" value="KRM56381.1"/>
    <property type="molecule type" value="Genomic_DNA"/>
</dbReference>
<evidence type="ECO:0000256" key="1">
    <source>
        <dbReference type="ARBA" id="ARBA00004141"/>
    </source>
</evidence>
<dbReference type="InterPro" id="IPR002610">
    <property type="entry name" value="Peptidase_S54_rhomboid-like"/>
</dbReference>
<feature type="transmembrane region" description="Helical" evidence="8">
    <location>
        <begin position="182"/>
        <end position="201"/>
    </location>
</feature>
<keyword evidence="6 8" id="KW-1133">Transmembrane helix</keyword>
<comment type="subcellular location">
    <subcellularLocation>
        <location evidence="1">Membrane</location>
        <topology evidence="1">Multi-pass membrane protein</topology>
    </subcellularLocation>
</comment>
<keyword evidence="4" id="KW-0378">Hydrolase</keyword>
<gene>
    <name evidence="10" type="ORF">FC18_GL000064</name>
</gene>
<evidence type="ECO:0000256" key="4">
    <source>
        <dbReference type="ARBA" id="ARBA00022801"/>
    </source>
</evidence>
<comment type="caution">
    <text evidence="10">The sequence shown here is derived from an EMBL/GenBank/DDBJ whole genome shotgun (WGS) entry which is preliminary data.</text>
</comment>
<feature type="transmembrane region" description="Helical" evidence="8">
    <location>
        <begin position="41"/>
        <end position="61"/>
    </location>
</feature>
<dbReference type="SUPFAM" id="SSF144091">
    <property type="entry name" value="Rhomboid-like"/>
    <property type="match status" value="1"/>
</dbReference>
<reference evidence="10 11" key="1">
    <citation type="journal article" date="2015" name="Genome Announc.">
        <title>Expanding the biotechnology potential of lactobacilli through comparative genomics of 213 strains and associated genera.</title>
        <authorList>
            <person name="Sun Z."/>
            <person name="Harris H.M."/>
            <person name="McCann A."/>
            <person name="Guo C."/>
            <person name="Argimon S."/>
            <person name="Zhang W."/>
            <person name="Yang X."/>
            <person name="Jeffery I.B."/>
            <person name="Cooney J.C."/>
            <person name="Kagawa T.F."/>
            <person name="Liu W."/>
            <person name="Song Y."/>
            <person name="Salvetti E."/>
            <person name="Wrobel A."/>
            <person name="Rasinkangas P."/>
            <person name="Parkhill J."/>
            <person name="Rea M.C."/>
            <person name="O'Sullivan O."/>
            <person name="Ritari J."/>
            <person name="Douillard F.P."/>
            <person name="Paul Ross R."/>
            <person name="Yang R."/>
            <person name="Briner A.E."/>
            <person name="Felis G.E."/>
            <person name="de Vos W.M."/>
            <person name="Barrangou R."/>
            <person name="Klaenhammer T.R."/>
            <person name="Caufield P.W."/>
            <person name="Cui Y."/>
            <person name="Zhang H."/>
            <person name="O'Toole P.W."/>
        </authorList>
    </citation>
    <scope>NUCLEOTIDE SEQUENCE [LARGE SCALE GENOMIC DNA]</scope>
    <source>
        <strain evidence="10 11">DSM 20505</strain>
    </source>
</reference>
<evidence type="ECO:0000256" key="2">
    <source>
        <dbReference type="ARBA" id="ARBA00022670"/>
    </source>
</evidence>
<evidence type="ECO:0000259" key="9">
    <source>
        <dbReference type="Pfam" id="PF01694"/>
    </source>
</evidence>
<dbReference type="STRING" id="1291052.FC18_GL000064"/>
<dbReference type="GO" id="GO:0004252">
    <property type="term" value="F:serine-type endopeptidase activity"/>
    <property type="evidence" value="ECO:0007669"/>
    <property type="project" value="InterPro"/>
</dbReference>
<dbReference type="Gene3D" id="1.20.1540.10">
    <property type="entry name" value="Rhomboid-like"/>
    <property type="match status" value="1"/>
</dbReference>